<gene>
    <name evidence="4" type="ORF">CLV40_1318</name>
</gene>
<dbReference type="GO" id="GO:0009073">
    <property type="term" value="P:aromatic amino acid family biosynthetic process"/>
    <property type="evidence" value="ECO:0007669"/>
    <property type="project" value="InterPro"/>
</dbReference>
<dbReference type="RefSeq" id="WP_104482949.1">
    <property type="nucleotide sequence ID" value="NZ_CP154825.1"/>
</dbReference>
<dbReference type="SUPFAM" id="SSF51569">
    <property type="entry name" value="Aldolase"/>
    <property type="match status" value="1"/>
</dbReference>
<dbReference type="Pfam" id="PF00793">
    <property type="entry name" value="DAHP_synth_1"/>
    <property type="match status" value="1"/>
</dbReference>
<feature type="region of interest" description="Disordered" evidence="2">
    <location>
        <begin position="341"/>
        <end position="368"/>
    </location>
</feature>
<keyword evidence="5" id="KW-1185">Reference proteome</keyword>
<dbReference type="InterPro" id="IPR052899">
    <property type="entry name" value="Class-I_DAHP_synthase"/>
</dbReference>
<dbReference type="NCBIfam" id="TIGR01361">
    <property type="entry name" value="DAHP_synth_Bsub"/>
    <property type="match status" value="1"/>
</dbReference>
<dbReference type="NCBIfam" id="NF009239">
    <property type="entry name" value="PRK12595.1"/>
    <property type="match status" value="1"/>
</dbReference>
<dbReference type="NCBIfam" id="NF006421">
    <property type="entry name" value="PRK08673.1"/>
    <property type="match status" value="1"/>
</dbReference>
<name>A0A2S6GD33_9PSEU</name>
<proteinExistence type="predicted"/>
<comment type="caution">
    <text evidence="4">The sequence shown here is derived from an EMBL/GenBank/DDBJ whole genome shotgun (WGS) entry which is preliminary data.</text>
</comment>
<protein>
    <submittedName>
        <fullName evidence="4">3-deoxy-D-arabinoheptulosonate-7-phosphate synthase</fullName>
    </submittedName>
</protein>
<dbReference type="EMBL" id="PTIX01000031">
    <property type="protein sequence ID" value="PPK63139.1"/>
    <property type="molecule type" value="Genomic_DNA"/>
</dbReference>
<dbReference type="Proteomes" id="UP000239203">
    <property type="component" value="Unassembled WGS sequence"/>
</dbReference>
<keyword evidence="1" id="KW-0808">Transferase</keyword>
<dbReference type="Gene3D" id="3.20.20.70">
    <property type="entry name" value="Aldolase class I"/>
    <property type="match status" value="1"/>
</dbReference>
<dbReference type="InterPro" id="IPR006268">
    <property type="entry name" value="DAHP_syn_2"/>
</dbReference>
<feature type="domain" description="DAHP synthetase I/KDSA" evidence="3">
    <location>
        <begin position="86"/>
        <end position="319"/>
    </location>
</feature>
<dbReference type="AlphaFoldDB" id="A0A2S6GD33"/>
<evidence type="ECO:0000313" key="4">
    <source>
        <dbReference type="EMBL" id="PPK63139.1"/>
    </source>
</evidence>
<dbReference type="GO" id="GO:0016740">
    <property type="term" value="F:transferase activity"/>
    <property type="evidence" value="ECO:0007669"/>
    <property type="project" value="UniProtKB-KW"/>
</dbReference>
<dbReference type="GO" id="GO:0016832">
    <property type="term" value="F:aldehyde-lyase activity"/>
    <property type="evidence" value="ECO:0007669"/>
    <property type="project" value="InterPro"/>
</dbReference>
<dbReference type="PANTHER" id="PTHR43018">
    <property type="entry name" value="PHOSPHO-2-DEHYDRO-3-DEOXYHEPTONATE ALDOLASE"/>
    <property type="match status" value="1"/>
</dbReference>
<evidence type="ECO:0000313" key="5">
    <source>
        <dbReference type="Proteomes" id="UP000239203"/>
    </source>
</evidence>
<sequence>MTVVIRLHQHATDQDRAEVVDRVGRTGVLPRIHSTTLVSTSAPVADVSAAVADLTQVAEVDRIGADYPKAAKRSRATGSVVRLGQTVIGGTGFAVIAGPCSVENPTQMTDTARAVRDSGAHALRGGIFKPRTSPYSFQGLGQAGLDLARAAKEETGLPFVTEVVDVRDVELLAESVDMLQIGARNMQNYALLREVGATRVPVLLKRGLAATVDETLLAAEYLLDGGNEQVVLCERGIRTFETSYRFTLDMAAVAVFRERTHLPVIVDPSHAAGERGRVIPLALAAAAGGADGIIVESHCDPAAALCDGKQALPTSDLPELMHRLRFAAAAAGRRLEPLAGNHPTVLVTDPAPTTPTANPTRFRAERAS</sequence>
<dbReference type="OrthoDB" id="9802281at2"/>
<dbReference type="PANTHER" id="PTHR43018:SF2">
    <property type="entry name" value="PHOSPHO-2-DEHYDRO-3-DEOXYHEPTONATE ALDOLASE"/>
    <property type="match status" value="1"/>
</dbReference>
<dbReference type="InterPro" id="IPR006218">
    <property type="entry name" value="DAHP1/KDSA"/>
</dbReference>
<evidence type="ECO:0000256" key="2">
    <source>
        <dbReference type="SAM" id="MobiDB-lite"/>
    </source>
</evidence>
<reference evidence="4 5" key="1">
    <citation type="submission" date="2018-02" db="EMBL/GenBank/DDBJ databases">
        <title>Genomic Encyclopedia of Archaeal and Bacterial Type Strains, Phase II (KMG-II): from individual species to whole genera.</title>
        <authorList>
            <person name="Goeker M."/>
        </authorList>
    </citation>
    <scope>NUCLEOTIDE SEQUENCE [LARGE SCALE GENOMIC DNA]</scope>
    <source>
        <strain evidence="4 5">YU 961-1</strain>
    </source>
</reference>
<feature type="compositionally biased region" description="Low complexity" evidence="2">
    <location>
        <begin position="341"/>
        <end position="360"/>
    </location>
</feature>
<accession>A0A2S6GD33</accession>
<organism evidence="4 5">
    <name type="scientific">Actinokineospora auranticolor</name>
    <dbReference type="NCBI Taxonomy" id="155976"/>
    <lineage>
        <taxon>Bacteria</taxon>
        <taxon>Bacillati</taxon>
        <taxon>Actinomycetota</taxon>
        <taxon>Actinomycetes</taxon>
        <taxon>Pseudonocardiales</taxon>
        <taxon>Pseudonocardiaceae</taxon>
        <taxon>Actinokineospora</taxon>
    </lineage>
</organism>
<evidence type="ECO:0000259" key="3">
    <source>
        <dbReference type="Pfam" id="PF00793"/>
    </source>
</evidence>
<dbReference type="InterPro" id="IPR013785">
    <property type="entry name" value="Aldolase_TIM"/>
</dbReference>
<evidence type="ECO:0000256" key="1">
    <source>
        <dbReference type="ARBA" id="ARBA00022679"/>
    </source>
</evidence>